<evidence type="ECO:0000259" key="1">
    <source>
        <dbReference type="Pfam" id="PF12697"/>
    </source>
</evidence>
<sequence>MRSVRANGIRISFDEAGSGAPLLLLHGFSLDRTMWDAQVEALARSYRLIVPDLRGLGATENPGVQISIEQMADDAAGLLMALDIPAAAVAGFSMGGYVLAQMAVRHPLKVRAAAFVCTRAGADNEEQQKARLANMRFIDDEGSEAFASKFVPMLFSSAYLASGAGGPGKHRRAIASQLPRNLCALLDAMRQREDMTPRLGEIRVPCAVVAGEKDQLVPVQAMRELHEGLADSAFDVIEGSGHMAPVEAPDRVSFALDQLMQRAGMWM</sequence>
<gene>
    <name evidence="2" type="ORF">HYZ11_10225</name>
</gene>
<evidence type="ECO:0000313" key="3">
    <source>
        <dbReference type="Proteomes" id="UP000782312"/>
    </source>
</evidence>
<comment type="caution">
    <text evidence="2">The sequence shown here is derived from an EMBL/GenBank/DDBJ whole genome shotgun (WGS) entry which is preliminary data.</text>
</comment>
<proteinExistence type="predicted"/>
<dbReference type="PANTHER" id="PTHR43798">
    <property type="entry name" value="MONOACYLGLYCEROL LIPASE"/>
    <property type="match status" value="1"/>
</dbReference>
<dbReference type="Pfam" id="PF12697">
    <property type="entry name" value="Abhydrolase_6"/>
    <property type="match status" value="1"/>
</dbReference>
<evidence type="ECO:0000313" key="2">
    <source>
        <dbReference type="EMBL" id="MBI3127970.1"/>
    </source>
</evidence>
<name>A0A932I129_UNCTE</name>
<reference evidence="2" key="1">
    <citation type="submission" date="2020-07" db="EMBL/GenBank/DDBJ databases">
        <title>Huge and variable diversity of episymbiotic CPR bacteria and DPANN archaea in groundwater ecosystems.</title>
        <authorList>
            <person name="He C.Y."/>
            <person name="Keren R."/>
            <person name="Whittaker M."/>
            <person name="Farag I.F."/>
            <person name="Doudna J."/>
            <person name="Cate J.H.D."/>
            <person name="Banfield J.F."/>
        </authorList>
    </citation>
    <scope>NUCLEOTIDE SEQUENCE</scope>
    <source>
        <strain evidence="2">NC_groundwater_763_Ag_S-0.2um_68_21</strain>
    </source>
</reference>
<dbReference type="PRINTS" id="PR00111">
    <property type="entry name" value="ABHYDROLASE"/>
</dbReference>
<protein>
    <submittedName>
        <fullName evidence="2">Alpha/beta fold hydrolase</fullName>
    </submittedName>
</protein>
<dbReference type="InterPro" id="IPR029058">
    <property type="entry name" value="AB_hydrolase_fold"/>
</dbReference>
<dbReference type="EMBL" id="JACPUR010000021">
    <property type="protein sequence ID" value="MBI3127970.1"/>
    <property type="molecule type" value="Genomic_DNA"/>
</dbReference>
<dbReference type="GO" id="GO:0016787">
    <property type="term" value="F:hydrolase activity"/>
    <property type="evidence" value="ECO:0007669"/>
    <property type="project" value="UniProtKB-KW"/>
</dbReference>
<dbReference type="InterPro" id="IPR000073">
    <property type="entry name" value="AB_hydrolase_1"/>
</dbReference>
<dbReference type="InterPro" id="IPR050266">
    <property type="entry name" value="AB_hydrolase_sf"/>
</dbReference>
<dbReference type="Gene3D" id="3.40.50.1820">
    <property type="entry name" value="alpha/beta hydrolase"/>
    <property type="match status" value="1"/>
</dbReference>
<dbReference type="SUPFAM" id="SSF53474">
    <property type="entry name" value="alpha/beta-Hydrolases"/>
    <property type="match status" value="1"/>
</dbReference>
<organism evidence="2 3">
    <name type="scientific">Tectimicrobiota bacterium</name>
    <dbReference type="NCBI Taxonomy" id="2528274"/>
    <lineage>
        <taxon>Bacteria</taxon>
        <taxon>Pseudomonadati</taxon>
        <taxon>Nitrospinota/Tectimicrobiota group</taxon>
        <taxon>Candidatus Tectimicrobiota</taxon>
    </lineage>
</organism>
<dbReference type="Proteomes" id="UP000782312">
    <property type="component" value="Unassembled WGS sequence"/>
</dbReference>
<feature type="domain" description="AB hydrolase-1" evidence="1">
    <location>
        <begin position="22"/>
        <end position="252"/>
    </location>
</feature>
<accession>A0A932I129</accession>
<keyword evidence="2" id="KW-0378">Hydrolase</keyword>
<dbReference type="AlphaFoldDB" id="A0A932I129"/>